<evidence type="ECO:0000313" key="5">
    <source>
        <dbReference type="EMBL" id="BBH24953.1"/>
    </source>
</evidence>
<dbReference type="AlphaFoldDB" id="A0A3G9JIY8"/>
<protein>
    <recommendedName>
        <fullName evidence="3">beta-N-acetylhexosaminidase</fullName>
        <ecNumber evidence="3">3.2.1.52</ecNumber>
    </recommendedName>
</protein>
<evidence type="ECO:0000313" key="6">
    <source>
        <dbReference type="Proteomes" id="UP000275368"/>
    </source>
</evidence>
<comment type="similarity">
    <text evidence="2">Belongs to the glycosyl hydrolase 20 family.</text>
</comment>
<gene>
    <name evidence="5" type="ORF">Back11_62980</name>
</gene>
<keyword evidence="6" id="KW-1185">Reference proteome</keyword>
<dbReference type="SUPFAM" id="SSF51445">
    <property type="entry name" value="(Trans)glycosidases"/>
    <property type="match status" value="1"/>
</dbReference>
<comment type="catalytic activity">
    <reaction evidence="1">
        <text>Hydrolysis of terminal non-reducing N-acetyl-D-hexosamine residues in N-acetyl-beta-D-hexosaminides.</text>
        <dbReference type="EC" id="3.2.1.52"/>
    </reaction>
</comment>
<dbReference type="EMBL" id="AP019308">
    <property type="protein sequence ID" value="BBH24953.1"/>
    <property type="molecule type" value="Genomic_DNA"/>
</dbReference>
<dbReference type="InterPro" id="IPR017853">
    <property type="entry name" value="GH"/>
</dbReference>
<dbReference type="GO" id="GO:0016020">
    <property type="term" value="C:membrane"/>
    <property type="evidence" value="ECO:0007669"/>
    <property type="project" value="TreeGrafter"/>
</dbReference>
<dbReference type="InterPro" id="IPR025705">
    <property type="entry name" value="Beta_hexosaminidase_sua/sub"/>
</dbReference>
<dbReference type="OrthoDB" id="1098018at2"/>
<evidence type="ECO:0000256" key="4">
    <source>
        <dbReference type="ARBA" id="ARBA00022801"/>
    </source>
</evidence>
<dbReference type="SUPFAM" id="SSF55545">
    <property type="entry name" value="beta-N-acetylhexosaminidase-like domain"/>
    <property type="match status" value="1"/>
</dbReference>
<evidence type="ECO:0000256" key="2">
    <source>
        <dbReference type="ARBA" id="ARBA00006285"/>
    </source>
</evidence>
<accession>A0A3G9JIY8</accession>
<dbReference type="PANTHER" id="PTHR22600:SF57">
    <property type="entry name" value="BETA-N-ACETYLHEXOSAMINIDASE"/>
    <property type="match status" value="1"/>
</dbReference>
<dbReference type="KEGG" id="pbk:Back11_62980"/>
<dbReference type="EC" id="3.2.1.52" evidence="3"/>
<dbReference type="GO" id="GO:0005975">
    <property type="term" value="P:carbohydrate metabolic process"/>
    <property type="evidence" value="ECO:0007669"/>
    <property type="project" value="InterPro"/>
</dbReference>
<dbReference type="InterPro" id="IPR015883">
    <property type="entry name" value="Glyco_hydro_20_cat"/>
</dbReference>
<organism evidence="5 6">
    <name type="scientific">Paenibacillus baekrokdamisoli</name>
    <dbReference type="NCBI Taxonomy" id="1712516"/>
    <lineage>
        <taxon>Bacteria</taxon>
        <taxon>Bacillati</taxon>
        <taxon>Bacillota</taxon>
        <taxon>Bacilli</taxon>
        <taxon>Bacillales</taxon>
        <taxon>Paenibacillaceae</taxon>
        <taxon>Paenibacillus</taxon>
    </lineage>
</organism>
<dbReference type="Gene3D" id="3.20.20.80">
    <property type="entry name" value="Glycosidases"/>
    <property type="match status" value="1"/>
</dbReference>
<dbReference type="InterPro" id="IPR029018">
    <property type="entry name" value="Hex-like_dom2"/>
</dbReference>
<dbReference type="GO" id="GO:0004563">
    <property type="term" value="F:beta-N-acetylhexosaminidase activity"/>
    <property type="evidence" value="ECO:0007669"/>
    <property type="project" value="UniProtKB-EC"/>
</dbReference>
<proteinExistence type="inferred from homology"/>
<dbReference type="Proteomes" id="UP000275368">
    <property type="component" value="Chromosome"/>
</dbReference>
<dbReference type="PANTHER" id="PTHR22600">
    <property type="entry name" value="BETA-HEXOSAMINIDASE"/>
    <property type="match status" value="1"/>
</dbReference>
<sequence>MILPKPKSNQLFNEKIYLHSEMEAYSDAGDQYCKKALTVLNILLTEINVVIKSGVNGNLSFMYSDTSFVKKEAYHIEFRDEKVIVTYGDELGARNAAISLYGLIEKDDKGYFFKACNMTDFPDSEYRGLMLDLGRKFVPVEEIKITIVQMAKAKYNTLRLHLLESDHNPMQSDVYPQLNETKRRQYTKNELREIVDFAALFGLEVIPELEMPAHSLFLIDRMEELKCRTKHVDPSRWAICLGSEKTYEIMGNMIKELTEIFPGEYIHIGTDELEFTDVYKRLKLWPTWDDCELCNKLSERERLRGDRELFYYFVRRIYEIITSLGKKMMMWNDSIDCTVSPPLPRDIRIQFWRVAEKGRGPASGSMQRFLEEGFQVVNSYYPETYLDDYIEETKLLKWNPNATPESTDEVKHLILGGEMCTWGPDNHYERTLPSAVFMFGDKLWNHSDREATSEYRQVLTKAVLGLQTPANFDVFESLGCCVLPLDKVKMGKPHIVNRSKAELQANLKILQALVENNASGQAAAGVYMKCIQYVINEILEINNGKDF</sequence>
<evidence type="ECO:0000256" key="3">
    <source>
        <dbReference type="ARBA" id="ARBA00012663"/>
    </source>
</evidence>
<dbReference type="PRINTS" id="PR00738">
    <property type="entry name" value="GLHYDRLASE20"/>
</dbReference>
<dbReference type="RefSeq" id="WP_125665503.1">
    <property type="nucleotide sequence ID" value="NZ_AP019308.1"/>
</dbReference>
<dbReference type="Gene3D" id="3.30.379.10">
    <property type="entry name" value="Chitobiase/beta-hexosaminidase domain 2-like"/>
    <property type="match status" value="1"/>
</dbReference>
<evidence type="ECO:0000256" key="1">
    <source>
        <dbReference type="ARBA" id="ARBA00001231"/>
    </source>
</evidence>
<dbReference type="Pfam" id="PF00728">
    <property type="entry name" value="Glyco_hydro_20"/>
    <property type="match status" value="1"/>
</dbReference>
<name>A0A3G9JIY8_9BACL</name>
<reference evidence="5 6" key="1">
    <citation type="submission" date="2018-11" db="EMBL/GenBank/DDBJ databases">
        <title>Complete genome sequence of Paenibacillus baekrokdamisoli strain KCTC 33723.</title>
        <authorList>
            <person name="Kang S.W."/>
            <person name="Lee K.C."/>
            <person name="Kim K.K."/>
            <person name="Kim J.S."/>
            <person name="Kim D.S."/>
            <person name="Ko S.H."/>
            <person name="Yang S.H."/>
            <person name="Lee J.S."/>
        </authorList>
    </citation>
    <scope>NUCLEOTIDE SEQUENCE [LARGE SCALE GENOMIC DNA]</scope>
    <source>
        <strain evidence="5 6">KCTC 33723</strain>
    </source>
</reference>
<keyword evidence="4" id="KW-0378">Hydrolase</keyword>
<dbReference type="GO" id="GO:0030203">
    <property type="term" value="P:glycosaminoglycan metabolic process"/>
    <property type="evidence" value="ECO:0007669"/>
    <property type="project" value="TreeGrafter"/>
</dbReference>